<keyword evidence="7" id="KW-1185">Reference proteome</keyword>
<reference evidence="6" key="2">
    <citation type="journal article" date="2007" name="Science">
        <title>Draft genome sequence of the sexually transmitted pathogen Trichomonas vaginalis.</title>
        <authorList>
            <person name="Carlton J.M."/>
            <person name="Hirt R.P."/>
            <person name="Silva J.C."/>
            <person name="Delcher A.L."/>
            <person name="Schatz M."/>
            <person name="Zhao Q."/>
            <person name="Wortman J.R."/>
            <person name="Bidwell S.L."/>
            <person name="Alsmark U.C.M."/>
            <person name="Besteiro S."/>
            <person name="Sicheritz-Ponten T."/>
            <person name="Noel C.J."/>
            <person name="Dacks J.B."/>
            <person name="Foster P.G."/>
            <person name="Simillion C."/>
            <person name="Van de Peer Y."/>
            <person name="Miranda-Saavedra D."/>
            <person name="Barton G.J."/>
            <person name="Westrop G.D."/>
            <person name="Mueller S."/>
            <person name="Dessi D."/>
            <person name="Fiori P.L."/>
            <person name="Ren Q."/>
            <person name="Paulsen I."/>
            <person name="Zhang H."/>
            <person name="Bastida-Corcuera F.D."/>
            <person name="Simoes-Barbosa A."/>
            <person name="Brown M.T."/>
            <person name="Hayes R.D."/>
            <person name="Mukherjee M."/>
            <person name="Okumura C.Y."/>
            <person name="Schneider R."/>
            <person name="Smith A.J."/>
            <person name="Vanacova S."/>
            <person name="Villalvazo M."/>
            <person name="Haas B.J."/>
            <person name="Pertea M."/>
            <person name="Feldblyum T.V."/>
            <person name="Utterback T.R."/>
            <person name="Shu C.L."/>
            <person name="Osoegawa K."/>
            <person name="de Jong P.J."/>
            <person name="Hrdy I."/>
            <person name="Horvathova L."/>
            <person name="Zubacova Z."/>
            <person name="Dolezal P."/>
            <person name="Malik S.B."/>
            <person name="Logsdon J.M. Jr."/>
            <person name="Henze K."/>
            <person name="Gupta A."/>
            <person name="Wang C.C."/>
            <person name="Dunne R.L."/>
            <person name="Upcroft J.A."/>
            <person name="Upcroft P."/>
            <person name="White O."/>
            <person name="Salzberg S.L."/>
            <person name="Tang P."/>
            <person name="Chiu C.-H."/>
            <person name="Lee Y.-S."/>
            <person name="Embley T.M."/>
            <person name="Coombs G.H."/>
            <person name="Mottram J.C."/>
            <person name="Tachezy J."/>
            <person name="Fraser-Liggett C.M."/>
            <person name="Johnson P.J."/>
        </authorList>
    </citation>
    <scope>NUCLEOTIDE SEQUENCE [LARGE SCALE GENOMIC DNA]</scope>
    <source>
        <strain evidence="6">G3</strain>
    </source>
</reference>
<dbReference type="STRING" id="5722.A2ESG1"/>
<evidence type="ECO:0000256" key="1">
    <source>
        <dbReference type="ARBA" id="ARBA00022664"/>
    </source>
</evidence>
<dbReference type="KEGG" id="tva:4762266"/>
<dbReference type="Proteomes" id="UP000001542">
    <property type="component" value="Unassembled WGS sequence"/>
</dbReference>
<keyword evidence="2 4" id="KW-0694">RNA-binding</keyword>
<organism evidence="6 7">
    <name type="scientific">Trichomonas vaginalis (strain ATCC PRA-98 / G3)</name>
    <dbReference type="NCBI Taxonomy" id="412133"/>
    <lineage>
        <taxon>Eukaryota</taxon>
        <taxon>Metamonada</taxon>
        <taxon>Parabasalia</taxon>
        <taxon>Trichomonadida</taxon>
        <taxon>Trichomonadidae</taxon>
        <taxon>Trichomonas</taxon>
    </lineage>
</organism>
<keyword evidence="3" id="KW-0508">mRNA splicing</keyword>
<dbReference type="VEuPathDB" id="TrichDB:TVAG_417030"/>
<dbReference type="VEuPathDB" id="TrichDB:TVAGG3_0277920"/>
<evidence type="ECO:0000259" key="5">
    <source>
        <dbReference type="PROSITE" id="PS50102"/>
    </source>
</evidence>
<dbReference type="InterPro" id="IPR000504">
    <property type="entry name" value="RRM_dom"/>
</dbReference>
<name>A2ESG1_TRIV3</name>
<dbReference type="AlphaFoldDB" id="A2ESG1"/>
<dbReference type="EMBL" id="DS113476">
    <property type="protein sequence ID" value="EAY04405.1"/>
    <property type="molecule type" value="Genomic_DNA"/>
</dbReference>
<evidence type="ECO:0000313" key="7">
    <source>
        <dbReference type="Proteomes" id="UP000001542"/>
    </source>
</evidence>
<proteinExistence type="predicted"/>
<dbReference type="RefSeq" id="XP_001316628.1">
    <property type="nucleotide sequence ID" value="XM_001316593.1"/>
</dbReference>
<dbReference type="Pfam" id="PF00076">
    <property type="entry name" value="RRM_1"/>
    <property type="match status" value="1"/>
</dbReference>
<evidence type="ECO:0000256" key="4">
    <source>
        <dbReference type="PROSITE-ProRule" id="PRU00176"/>
    </source>
</evidence>
<protein>
    <recommendedName>
        <fullName evidence="5">RRM domain-containing protein</fullName>
    </recommendedName>
</protein>
<dbReference type="InterPro" id="IPR012677">
    <property type="entry name" value="Nucleotide-bd_a/b_plait_sf"/>
</dbReference>
<evidence type="ECO:0000313" key="6">
    <source>
        <dbReference type="EMBL" id="EAY04405.1"/>
    </source>
</evidence>
<dbReference type="PANTHER" id="PTHR23139">
    <property type="entry name" value="RNA-BINDING PROTEIN"/>
    <property type="match status" value="1"/>
</dbReference>
<dbReference type="GO" id="GO:0089701">
    <property type="term" value="C:U2AF complex"/>
    <property type="evidence" value="ECO:0000318"/>
    <property type="project" value="GO_Central"/>
</dbReference>
<dbReference type="PROSITE" id="PS50102">
    <property type="entry name" value="RRM"/>
    <property type="match status" value="1"/>
</dbReference>
<dbReference type="GO" id="GO:0030628">
    <property type="term" value="F:pre-mRNA 3'-splice site binding"/>
    <property type="evidence" value="ECO:0000318"/>
    <property type="project" value="GO_Central"/>
</dbReference>
<evidence type="ECO:0000256" key="3">
    <source>
        <dbReference type="ARBA" id="ARBA00023187"/>
    </source>
</evidence>
<dbReference type="InterPro" id="IPR035979">
    <property type="entry name" value="RBD_domain_sf"/>
</dbReference>
<accession>A2ESG1</accession>
<evidence type="ECO:0000256" key="2">
    <source>
        <dbReference type="ARBA" id="ARBA00022884"/>
    </source>
</evidence>
<dbReference type="OrthoDB" id="10266058at2759"/>
<dbReference type="Gene3D" id="3.30.70.330">
    <property type="match status" value="1"/>
</dbReference>
<keyword evidence="1" id="KW-0507">mRNA processing</keyword>
<dbReference type="GO" id="GO:0000243">
    <property type="term" value="C:commitment complex"/>
    <property type="evidence" value="ECO:0000318"/>
    <property type="project" value="GO_Central"/>
</dbReference>
<reference evidence="6" key="1">
    <citation type="submission" date="2006-10" db="EMBL/GenBank/DDBJ databases">
        <authorList>
            <person name="Amadeo P."/>
            <person name="Zhao Q."/>
            <person name="Wortman J."/>
            <person name="Fraser-Liggett C."/>
            <person name="Carlton J."/>
        </authorList>
    </citation>
    <scope>NUCLEOTIDE SEQUENCE</scope>
    <source>
        <strain evidence="6">G3</strain>
    </source>
</reference>
<dbReference type="InParanoid" id="A2ESG1"/>
<dbReference type="GO" id="GO:0071004">
    <property type="term" value="C:U2-type prespliceosome"/>
    <property type="evidence" value="ECO:0000318"/>
    <property type="project" value="GO_Central"/>
</dbReference>
<feature type="domain" description="RRM" evidence="5">
    <location>
        <begin position="290"/>
        <end position="379"/>
    </location>
</feature>
<dbReference type="SUPFAM" id="SSF54928">
    <property type="entry name" value="RNA-binding domain, RBD"/>
    <property type="match status" value="1"/>
</dbReference>
<gene>
    <name evidence="6" type="ORF">TVAG_417030</name>
</gene>
<dbReference type="GO" id="GO:0008187">
    <property type="term" value="F:poly-pyrimidine tract binding"/>
    <property type="evidence" value="ECO:0000318"/>
    <property type="project" value="GO_Central"/>
</dbReference>
<dbReference type="GO" id="GO:0016607">
    <property type="term" value="C:nuclear speck"/>
    <property type="evidence" value="ECO:0000318"/>
    <property type="project" value="GO_Central"/>
</dbReference>
<dbReference type="GO" id="GO:0000245">
    <property type="term" value="P:spliceosomal complex assembly"/>
    <property type="evidence" value="ECO:0000318"/>
    <property type="project" value="GO_Central"/>
</dbReference>
<sequence length="379" mass="42936">MQEKELNIRKIPRLKGGWNVSPEEYKAMGYTPGLPPGLVAPTSKSIREISSLFEICGTKNQYIQSNEEKLYMENTIFVENRPEDADPLQTVQFIVKQLMKQGSYSSPGTIPDFYSYQNQVRVVIIFPSKTDAETVMKLDQQLVFNGTKLHFTRPEDYHQIPRANPSFLFAEHPQRVIIVNVDTSQLHQLPEFLQHFFDFDAIYPVDNMNDCVLVDVRPPMSPEVASSRINGKQFGDYVLSCSAMRSVYDQEIPDYPGLFNIPCEGLSLQQILQPKTRITCGAETSEKCGKFLYIMNCVPFEVIDNRNLNVMVSYDIANELGKYGKVVKCTLSKDPNIGSIRNFGVAVVEFETEEDALEAQISVAGMKYMGRTVITMLSE</sequence>